<evidence type="ECO:0000256" key="1">
    <source>
        <dbReference type="ARBA" id="ARBA00010641"/>
    </source>
</evidence>
<dbReference type="InterPro" id="IPR013325">
    <property type="entry name" value="RNA_pol_sigma_r2"/>
</dbReference>
<dbReference type="Pfam" id="PF08281">
    <property type="entry name" value="Sigma70_r4_2"/>
    <property type="match status" value="1"/>
</dbReference>
<dbReference type="SUPFAM" id="SSF88659">
    <property type="entry name" value="Sigma3 and sigma4 domains of RNA polymerase sigma factors"/>
    <property type="match status" value="1"/>
</dbReference>
<keyword evidence="7" id="KW-1185">Reference proteome</keyword>
<dbReference type="InterPro" id="IPR014284">
    <property type="entry name" value="RNA_pol_sigma-70_dom"/>
</dbReference>
<dbReference type="AlphaFoldDB" id="A0A7K1UC33"/>
<organism evidence="6 7">
    <name type="scientific">Chitinophaga tropicalis</name>
    <dbReference type="NCBI Taxonomy" id="2683588"/>
    <lineage>
        <taxon>Bacteria</taxon>
        <taxon>Pseudomonadati</taxon>
        <taxon>Bacteroidota</taxon>
        <taxon>Chitinophagia</taxon>
        <taxon>Chitinophagales</taxon>
        <taxon>Chitinophagaceae</taxon>
        <taxon>Chitinophaga</taxon>
    </lineage>
</organism>
<keyword evidence="4" id="KW-0804">Transcription</keyword>
<name>A0A7K1UC33_9BACT</name>
<keyword evidence="2" id="KW-0805">Transcription regulation</keyword>
<accession>A0A7K1UC33</accession>
<keyword evidence="3" id="KW-0731">Sigma factor</keyword>
<protein>
    <submittedName>
        <fullName evidence="6">Sigma-70 family RNA polymerase sigma factor</fullName>
    </submittedName>
</protein>
<dbReference type="PANTHER" id="PTHR43133">
    <property type="entry name" value="RNA POLYMERASE ECF-TYPE SIGMA FACTO"/>
    <property type="match status" value="1"/>
</dbReference>
<dbReference type="EMBL" id="WRXN01000016">
    <property type="protein sequence ID" value="MVT11866.1"/>
    <property type="molecule type" value="Genomic_DNA"/>
</dbReference>
<gene>
    <name evidence="6" type="ORF">GO493_26630</name>
</gene>
<dbReference type="Gene3D" id="1.10.1740.10">
    <property type="match status" value="1"/>
</dbReference>
<sequence length="211" mass="25068">MIAASAVDNSYAYIYMQLPGPRECTNMLEQDDTILLKRLQEGDETAFSDIYTRYSEYLVLEAAFHLRDPMAARDMVQDMFTQWWHNRTLHNLVFKEKVTFRTYLKQSVRYNCSRSNLMQTKKQASVQTLYRIQEKEQIENPEPAISEEMDRKIKKYLNELPPMPRQALTKVYLEELQRKDITHELNITAKTLRNHLNRGINMLRQKLNNSL</sequence>
<proteinExistence type="inferred from homology"/>
<comment type="similarity">
    <text evidence="1">Belongs to the sigma-70 factor family. ECF subfamily.</text>
</comment>
<reference evidence="6 7" key="1">
    <citation type="submission" date="2019-12" db="EMBL/GenBank/DDBJ databases">
        <title>Chitinophaga sp. strain ysch24 (GDMCC 1.1355), whole genome shotgun sequence.</title>
        <authorList>
            <person name="Zhang X."/>
        </authorList>
    </citation>
    <scope>NUCLEOTIDE SEQUENCE [LARGE SCALE GENOMIC DNA]</scope>
    <source>
        <strain evidence="7">ysch24</strain>
    </source>
</reference>
<evidence type="ECO:0000256" key="3">
    <source>
        <dbReference type="ARBA" id="ARBA00023082"/>
    </source>
</evidence>
<dbReference type="RefSeq" id="WP_157309284.1">
    <property type="nucleotide sequence ID" value="NZ_WRXN01000016.1"/>
</dbReference>
<evidence type="ECO:0000256" key="4">
    <source>
        <dbReference type="ARBA" id="ARBA00023163"/>
    </source>
</evidence>
<dbReference type="InterPro" id="IPR013324">
    <property type="entry name" value="RNA_pol_sigma_r3/r4-like"/>
</dbReference>
<dbReference type="Proteomes" id="UP000461730">
    <property type="component" value="Unassembled WGS sequence"/>
</dbReference>
<dbReference type="InterPro" id="IPR036388">
    <property type="entry name" value="WH-like_DNA-bd_sf"/>
</dbReference>
<evidence type="ECO:0000313" key="6">
    <source>
        <dbReference type="EMBL" id="MVT11866.1"/>
    </source>
</evidence>
<dbReference type="NCBIfam" id="TIGR02937">
    <property type="entry name" value="sigma70-ECF"/>
    <property type="match status" value="1"/>
</dbReference>
<dbReference type="SUPFAM" id="SSF88946">
    <property type="entry name" value="Sigma2 domain of RNA polymerase sigma factors"/>
    <property type="match status" value="1"/>
</dbReference>
<dbReference type="PANTHER" id="PTHR43133:SF46">
    <property type="entry name" value="RNA POLYMERASE SIGMA-70 FACTOR ECF SUBFAMILY"/>
    <property type="match status" value="1"/>
</dbReference>
<evidence type="ECO:0000256" key="2">
    <source>
        <dbReference type="ARBA" id="ARBA00023015"/>
    </source>
</evidence>
<evidence type="ECO:0000259" key="5">
    <source>
        <dbReference type="Pfam" id="PF08281"/>
    </source>
</evidence>
<feature type="domain" description="RNA polymerase sigma factor 70 region 4 type 2" evidence="5">
    <location>
        <begin position="152"/>
        <end position="200"/>
    </location>
</feature>
<evidence type="ECO:0000313" key="7">
    <source>
        <dbReference type="Proteomes" id="UP000461730"/>
    </source>
</evidence>
<dbReference type="Gene3D" id="1.10.10.10">
    <property type="entry name" value="Winged helix-like DNA-binding domain superfamily/Winged helix DNA-binding domain"/>
    <property type="match status" value="1"/>
</dbReference>
<dbReference type="InterPro" id="IPR013249">
    <property type="entry name" value="RNA_pol_sigma70_r4_t2"/>
</dbReference>
<comment type="caution">
    <text evidence="6">The sequence shown here is derived from an EMBL/GenBank/DDBJ whole genome shotgun (WGS) entry which is preliminary data.</text>
</comment>
<dbReference type="GO" id="GO:0016987">
    <property type="term" value="F:sigma factor activity"/>
    <property type="evidence" value="ECO:0007669"/>
    <property type="project" value="UniProtKB-KW"/>
</dbReference>
<dbReference type="InterPro" id="IPR039425">
    <property type="entry name" value="RNA_pol_sigma-70-like"/>
</dbReference>
<dbReference type="GO" id="GO:0006352">
    <property type="term" value="P:DNA-templated transcription initiation"/>
    <property type="evidence" value="ECO:0007669"/>
    <property type="project" value="InterPro"/>
</dbReference>
<dbReference type="GO" id="GO:0003677">
    <property type="term" value="F:DNA binding"/>
    <property type="evidence" value="ECO:0007669"/>
    <property type="project" value="InterPro"/>
</dbReference>